<feature type="compositionally biased region" description="Basic and acidic residues" evidence="1">
    <location>
        <begin position="116"/>
        <end position="125"/>
    </location>
</feature>
<evidence type="ECO:0000313" key="3">
    <source>
        <dbReference type="EMBL" id="CAL5228978.1"/>
    </source>
</evidence>
<reference evidence="3 4" key="1">
    <citation type="submission" date="2024-06" db="EMBL/GenBank/DDBJ databases">
        <authorList>
            <person name="Kraege A."/>
            <person name="Thomma B."/>
        </authorList>
    </citation>
    <scope>NUCLEOTIDE SEQUENCE [LARGE SCALE GENOMIC DNA]</scope>
</reference>
<organism evidence="3 4">
    <name type="scientific">Coccomyxa viridis</name>
    <dbReference type="NCBI Taxonomy" id="1274662"/>
    <lineage>
        <taxon>Eukaryota</taxon>
        <taxon>Viridiplantae</taxon>
        <taxon>Chlorophyta</taxon>
        <taxon>core chlorophytes</taxon>
        <taxon>Trebouxiophyceae</taxon>
        <taxon>Trebouxiophyceae incertae sedis</taxon>
        <taxon>Coccomyxaceae</taxon>
        <taxon>Coccomyxa</taxon>
    </lineage>
</organism>
<dbReference type="SUPFAM" id="SSF57850">
    <property type="entry name" value="RING/U-box"/>
    <property type="match status" value="1"/>
</dbReference>
<comment type="caution">
    <text evidence="3">The sequence shown here is derived from an EMBL/GenBank/DDBJ whole genome shotgun (WGS) entry which is preliminary data.</text>
</comment>
<sequence length="230" mass="25215">MPATLEHRCAAKWDLTNSALHDALQVSMKEQLVRALGKTLSQTWNVNAYSISDCEPVDTTAQQKPTAAALPEGILTIEEDEELRAEEQTAQQQGPSEDIADSSMCFLSAGERKQLGKQAGGERRGRGSLGGPSPPPAEFFCPISHCLMMEPVKILNTGVTINRTSAQAWMRTRSQVCPVTGQPLRGWVAMESNDALRERIQQWVTEQGINISLLENAAVMMHDLCARVAR</sequence>
<dbReference type="SMART" id="SM00504">
    <property type="entry name" value="Ubox"/>
    <property type="match status" value="1"/>
</dbReference>
<keyword evidence="4" id="KW-1185">Reference proteome</keyword>
<dbReference type="Pfam" id="PF04564">
    <property type="entry name" value="U-box"/>
    <property type="match status" value="1"/>
</dbReference>
<evidence type="ECO:0000259" key="2">
    <source>
        <dbReference type="PROSITE" id="PS51698"/>
    </source>
</evidence>
<protein>
    <submittedName>
        <fullName evidence="3">G12211 protein</fullName>
    </submittedName>
</protein>
<gene>
    <name evidence="3" type="primary">g12211</name>
    <name evidence="3" type="ORF">VP750_LOCUS10884</name>
</gene>
<dbReference type="EMBL" id="CAXHTA020000019">
    <property type="protein sequence ID" value="CAL5228978.1"/>
    <property type="molecule type" value="Genomic_DNA"/>
</dbReference>
<proteinExistence type="predicted"/>
<dbReference type="Proteomes" id="UP001497392">
    <property type="component" value="Unassembled WGS sequence"/>
</dbReference>
<dbReference type="PANTHER" id="PTHR22849">
    <property type="entry name" value="WDSAM1 PROTEIN"/>
    <property type="match status" value="1"/>
</dbReference>
<accession>A0ABP1GE32</accession>
<dbReference type="InterPro" id="IPR003613">
    <property type="entry name" value="Ubox_domain"/>
</dbReference>
<feature type="region of interest" description="Disordered" evidence="1">
    <location>
        <begin position="116"/>
        <end position="135"/>
    </location>
</feature>
<feature type="domain" description="U-box" evidence="2">
    <location>
        <begin position="134"/>
        <end position="210"/>
    </location>
</feature>
<dbReference type="PROSITE" id="PS51698">
    <property type="entry name" value="U_BOX"/>
    <property type="match status" value="1"/>
</dbReference>
<dbReference type="Gene3D" id="3.30.40.10">
    <property type="entry name" value="Zinc/RING finger domain, C3HC4 (zinc finger)"/>
    <property type="match status" value="1"/>
</dbReference>
<dbReference type="PANTHER" id="PTHR22849:SF128">
    <property type="entry name" value="U-BOX DOMAIN-CONTAINING PROTEIN"/>
    <property type="match status" value="1"/>
</dbReference>
<dbReference type="InterPro" id="IPR045185">
    <property type="entry name" value="PUB22/23/24-like"/>
</dbReference>
<dbReference type="InterPro" id="IPR013083">
    <property type="entry name" value="Znf_RING/FYVE/PHD"/>
</dbReference>
<evidence type="ECO:0000313" key="4">
    <source>
        <dbReference type="Proteomes" id="UP001497392"/>
    </source>
</evidence>
<name>A0ABP1GE32_9CHLO</name>
<evidence type="ECO:0000256" key="1">
    <source>
        <dbReference type="SAM" id="MobiDB-lite"/>
    </source>
</evidence>